<feature type="transmembrane region" description="Helical" evidence="1">
    <location>
        <begin position="59"/>
        <end position="80"/>
    </location>
</feature>
<dbReference type="KEGG" id="dfc:DFI_15150"/>
<dbReference type="AlphaFoldDB" id="A0A221T0W7"/>
<protein>
    <submittedName>
        <fullName evidence="2">Uncharacterized protein</fullName>
    </submittedName>
</protein>
<keyword evidence="1" id="KW-0812">Transmembrane</keyword>
<sequence length="82" mass="9012">MLPDLSVVLSLLCLLLGSVLFRQAHRLQNPRNLLDRPSAAWSTARERQQRRTTRQVLRALALVAMLAGLGLLGLEAVLLAGQ</sequence>
<evidence type="ECO:0000256" key="1">
    <source>
        <dbReference type="SAM" id="Phobius"/>
    </source>
</evidence>
<dbReference type="RefSeq" id="WP_027463739.1">
    <property type="nucleotide sequence ID" value="NZ_CP021082.1"/>
</dbReference>
<proteinExistence type="predicted"/>
<reference evidence="2 3" key="1">
    <citation type="submission" date="2017-05" db="EMBL/GenBank/DDBJ databases">
        <title>The complete genome sequence of Deinococcus ficus isolated from the rhizosphere of the Ficus religiosa L. in Taiwan.</title>
        <authorList>
            <person name="Wu K.-M."/>
            <person name="Liao T.-L."/>
            <person name="Liu Y.-M."/>
            <person name="Young C.-C."/>
            <person name="Tsai S.-F."/>
        </authorList>
    </citation>
    <scope>NUCLEOTIDE SEQUENCE [LARGE SCALE GENOMIC DNA]</scope>
    <source>
        <strain evidence="2 3">CC-FR2-10</strain>
        <plasmid evidence="3">pdfi1</plasmid>
    </source>
</reference>
<keyword evidence="1" id="KW-1133">Transmembrane helix</keyword>
<accession>A0A221T0W7</accession>
<dbReference type="EMBL" id="CP021082">
    <property type="protein sequence ID" value="ASN82516.1"/>
    <property type="molecule type" value="Genomic_DNA"/>
</dbReference>
<evidence type="ECO:0000313" key="2">
    <source>
        <dbReference type="EMBL" id="ASN82516.1"/>
    </source>
</evidence>
<keyword evidence="1" id="KW-0472">Membrane</keyword>
<gene>
    <name evidence="2" type="ORF">DFI_15150</name>
</gene>
<name>A0A221T0W7_9DEIO</name>
<dbReference type="Proteomes" id="UP000259030">
    <property type="component" value="Plasmid pDFI1"/>
</dbReference>
<keyword evidence="3" id="KW-1185">Reference proteome</keyword>
<evidence type="ECO:0000313" key="3">
    <source>
        <dbReference type="Proteomes" id="UP000259030"/>
    </source>
</evidence>
<geneLocation type="plasmid" evidence="3">
    <name>pdfi1</name>
</geneLocation>
<keyword evidence="2" id="KW-0614">Plasmid</keyword>
<organism evidence="2 3">
    <name type="scientific">Deinococcus ficus</name>
    <dbReference type="NCBI Taxonomy" id="317577"/>
    <lineage>
        <taxon>Bacteria</taxon>
        <taxon>Thermotogati</taxon>
        <taxon>Deinococcota</taxon>
        <taxon>Deinococci</taxon>
        <taxon>Deinococcales</taxon>
        <taxon>Deinococcaceae</taxon>
        <taxon>Deinococcus</taxon>
    </lineage>
</organism>